<organism evidence="3 4">
    <name type="scientific">Aspergillus keveii</name>
    <dbReference type="NCBI Taxonomy" id="714993"/>
    <lineage>
        <taxon>Eukaryota</taxon>
        <taxon>Fungi</taxon>
        <taxon>Dikarya</taxon>
        <taxon>Ascomycota</taxon>
        <taxon>Pezizomycotina</taxon>
        <taxon>Eurotiomycetes</taxon>
        <taxon>Eurotiomycetidae</taxon>
        <taxon>Eurotiales</taxon>
        <taxon>Aspergillaceae</taxon>
        <taxon>Aspergillus</taxon>
        <taxon>Aspergillus subgen. Nidulantes</taxon>
    </lineage>
</organism>
<evidence type="ECO:0000256" key="2">
    <source>
        <dbReference type="SAM" id="Phobius"/>
    </source>
</evidence>
<sequence length="281" mass="30029">MARTTNETSPLLGHSNRDSPSSSQGILQRLTTHLKTGINPQRADLLLLLCYTITGLLDSSAVFIWGSFVSMQTGNTVYLGLGVSGLDESGRSQRWLKSLISIASFCLGSFLFALLHHSKFFFRSPRQRGALFFSFLLQMTCVAAAATIVTVEKQNKSDPLSWKIAVPLALVAFQSSGQAVTSRVVGYSSLTSVVLTSIYCDLLSYPALALTTTHSGGGKRADEWRRLGAVLALFGGILLGGLWAKSEVGLKGALWTAVVLKGGIAGAWLVWRGEGGDEGVV</sequence>
<feature type="transmembrane region" description="Helical" evidence="2">
    <location>
        <begin position="227"/>
        <end position="245"/>
    </location>
</feature>
<name>A0ABR4GM65_9EURO</name>
<gene>
    <name evidence="3" type="ORF">BJX66DRAFT_332315</name>
</gene>
<dbReference type="Proteomes" id="UP001610563">
    <property type="component" value="Unassembled WGS sequence"/>
</dbReference>
<dbReference type="EMBL" id="JBFTWV010000004">
    <property type="protein sequence ID" value="KAL2800171.1"/>
    <property type="molecule type" value="Genomic_DNA"/>
</dbReference>
<evidence type="ECO:0000313" key="3">
    <source>
        <dbReference type="EMBL" id="KAL2800171.1"/>
    </source>
</evidence>
<keyword evidence="4" id="KW-1185">Reference proteome</keyword>
<reference evidence="3 4" key="1">
    <citation type="submission" date="2024-07" db="EMBL/GenBank/DDBJ databases">
        <title>Section-level genome sequencing and comparative genomics of Aspergillus sections Usti and Cavernicolus.</title>
        <authorList>
            <consortium name="Lawrence Berkeley National Laboratory"/>
            <person name="Nybo J.L."/>
            <person name="Vesth T.C."/>
            <person name="Theobald S."/>
            <person name="Frisvad J.C."/>
            <person name="Larsen T.O."/>
            <person name="Kjaerboelling I."/>
            <person name="Rothschild-Mancinelli K."/>
            <person name="Lyhne E.K."/>
            <person name="Kogle M.E."/>
            <person name="Barry K."/>
            <person name="Clum A."/>
            <person name="Na H."/>
            <person name="Ledsgaard L."/>
            <person name="Lin J."/>
            <person name="Lipzen A."/>
            <person name="Kuo A."/>
            <person name="Riley R."/>
            <person name="Mondo S."/>
            <person name="Labutti K."/>
            <person name="Haridas S."/>
            <person name="Pangalinan J."/>
            <person name="Salamov A.A."/>
            <person name="Simmons B.A."/>
            <person name="Magnuson J.K."/>
            <person name="Chen J."/>
            <person name="Drula E."/>
            <person name="Henrissat B."/>
            <person name="Wiebenga A."/>
            <person name="Lubbers R.J."/>
            <person name="Gomes A.C."/>
            <person name="Makela M.R."/>
            <person name="Stajich J."/>
            <person name="Grigoriev I.V."/>
            <person name="Mortensen U.H."/>
            <person name="De Vries R.P."/>
            <person name="Baker S.E."/>
            <person name="Andersen M.R."/>
        </authorList>
    </citation>
    <scope>NUCLEOTIDE SEQUENCE [LARGE SCALE GENOMIC DNA]</scope>
    <source>
        <strain evidence="3 4">CBS 209.92</strain>
    </source>
</reference>
<dbReference type="Pfam" id="PF06912">
    <property type="entry name" value="DUF1275"/>
    <property type="match status" value="1"/>
</dbReference>
<evidence type="ECO:0000313" key="4">
    <source>
        <dbReference type="Proteomes" id="UP001610563"/>
    </source>
</evidence>
<dbReference type="InterPro" id="IPR010699">
    <property type="entry name" value="DUF1275"/>
</dbReference>
<feature type="transmembrane region" description="Helical" evidence="2">
    <location>
        <begin position="95"/>
        <end position="117"/>
    </location>
</feature>
<keyword evidence="2" id="KW-1133">Transmembrane helix</keyword>
<evidence type="ECO:0000256" key="1">
    <source>
        <dbReference type="SAM" id="MobiDB-lite"/>
    </source>
</evidence>
<feature type="transmembrane region" description="Helical" evidence="2">
    <location>
        <begin position="129"/>
        <end position="148"/>
    </location>
</feature>
<feature type="transmembrane region" description="Helical" evidence="2">
    <location>
        <begin position="184"/>
        <end position="207"/>
    </location>
</feature>
<accession>A0ABR4GM65</accession>
<dbReference type="PANTHER" id="PTHR37488:SF1">
    <property type="entry name" value="DUF1275 DOMAIN PROTEIN"/>
    <property type="match status" value="1"/>
</dbReference>
<dbReference type="PANTHER" id="PTHR37488">
    <property type="entry name" value="DUF1275 DOMAIN-CONTAINING PROTEIN"/>
    <property type="match status" value="1"/>
</dbReference>
<comment type="caution">
    <text evidence="3">The sequence shown here is derived from an EMBL/GenBank/DDBJ whole genome shotgun (WGS) entry which is preliminary data.</text>
</comment>
<feature type="transmembrane region" description="Helical" evidence="2">
    <location>
        <begin position="252"/>
        <end position="271"/>
    </location>
</feature>
<keyword evidence="2" id="KW-0472">Membrane</keyword>
<feature type="region of interest" description="Disordered" evidence="1">
    <location>
        <begin position="1"/>
        <end position="24"/>
    </location>
</feature>
<keyword evidence="2" id="KW-0812">Transmembrane</keyword>
<feature type="transmembrane region" description="Helical" evidence="2">
    <location>
        <begin position="45"/>
        <end position="68"/>
    </location>
</feature>
<protein>
    <submittedName>
        <fullName evidence="3">DUF1275 domain protein</fullName>
    </submittedName>
</protein>
<proteinExistence type="predicted"/>